<gene>
    <name evidence="2" type="primary">yjgN</name>
    <name evidence="2" type="ORF">PAM7971_02371</name>
</gene>
<protein>
    <submittedName>
        <fullName evidence="2">Inner membrane protein YjgN</fullName>
    </submittedName>
</protein>
<accession>A0A1Y5SUI0</accession>
<dbReference type="STRING" id="658057.SAMN04488032_10750"/>
<evidence type="ECO:0000256" key="1">
    <source>
        <dbReference type="SAM" id="Phobius"/>
    </source>
</evidence>
<keyword evidence="1" id="KW-0472">Membrane</keyword>
<evidence type="ECO:0000313" key="2">
    <source>
        <dbReference type="EMBL" id="SLN48636.1"/>
    </source>
</evidence>
<organism evidence="2 3">
    <name type="scientific">Pacificibacter marinus</name>
    <dbReference type="NCBI Taxonomy" id="658057"/>
    <lineage>
        <taxon>Bacteria</taxon>
        <taxon>Pseudomonadati</taxon>
        <taxon>Pseudomonadota</taxon>
        <taxon>Alphaproteobacteria</taxon>
        <taxon>Rhodobacterales</taxon>
        <taxon>Roseobacteraceae</taxon>
        <taxon>Pacificibacter</taxon>
    </lineage>
</organism>
<feature type="transmembrane region" description="Helical" evidence="1">
    <location>
        <begin position="232"/>
        <end position="257"/>
    </location>
</feature>
<sequence>MDTSETFQVQFKGNAQTYFGIWIVNLLLTIVTFGIYSAWAKVRTKKYFAQNTSIDGRRFDYHATGKQILIGRLIVGGGYIAMNVLFSIAPIVGGALFVAFMFAVPYLINRSIAFNARMTSFSGIRFGFTGSYWRAVLVYFVYPFLSLLTLYLTMPFVSRAQHRYYVSRHRYGTAQFAFDSKVGPFYKAFLLAVAWVVGISVVGIVVVAAMIFGSPAVMLDLLSAEADGNDLGIGHIIGMGLFSVLILIAILPAGYIYQAYLRNAVYAGASVAGGHSFTSVVKPAKLLWIALSNAAIVVVTIGLMHPWARVRMARYMAASTYITVEGSMDGIVGEEQEKVSALGDAFTDFEGIDVDFAL</sequence>
<keyword evidence="1" id="KW-0812">Transmembrane</keyword>
<name>A0A1Y5SUI0_9RHOB</name>
<dbReference type="EMBL" id="FWFW01000007">
    <property type="protein sequence ID" value="SLN48636.1"/>
    <property type="molecule type" value="Genomic_DNA"/>
</dbReference>
<dbReference type="Pfam" id="PF05987">
    <property type="entry name" value="DUF898"/>
    <property type="match status" value="1"/>
</dbReference>
<feature type="transmembrane region" description="Helical" evidence="1">
    <location>
        <begin position="287"/>
        <end position="308"/>
    </location>
</feature>
<reference evidence="2 3" key="1">
    <citation type="submission" date="2017-03" db="EMBL/GenBank/DDBJ databases">
        <authorList>
            <person name="Afonso C.L."/>
            <person name="Miller P.J."/>
            <person name="Scott M.A."/>
            <person name="Spackman E."/>
            <person name="Goraichik I."/>
            <person name="Dimitrov K.M."/>
            <person name="Suarez D.L."/>
            <person name="Swayne D.E."/>
        </authorList>
    </citation>
    <scope>NUCLEOTIDE SEQUENCE [LARGE SCALE GENOMIC DNA]</scope>
    <source>
        <strain evidence="2 3">CECT 7971</strain>
    </source>
</reference>
<proteinExistence type="predicted"/>
<dbReference type="RefSeq" id="WP_085849506.1">
    <property type="nucleotide sequence ID" value="NZ_FNZV01000007.1"/>
</dbReference>
<dbReference type="InterPro" id="IPR010295">
    <property type="entry name" value="DUF898"/>
</dbReference>
<keyword evidence="3" id="KW-1185">Reference proteome</keyword>
<feature type="transmembrane region" description="Helical" evidence="1">
    <location>
        <begin position="20"/>
        <end position="39"/>
    </location>
</feature>
<feature type="transmembrane region" description="Helical" evidence="1">
    <location>
        <begin position="132"/>
        <end position="153"/>
    </location>
</feature>
<feature type="transmembrane region" description="Helical" evidence="1">
    <location>
        <begin position="188"/>
        <end position="212"/>
    </location>
</feature>
<dbReference type="Proteomes" id="UP000193307">
    <property type="component" value="Unassembled WGS sequence"/>
</dbReference>
<dbReference type="OrthoDB" id="7462354at2"/>
<dbReference type="AlphaFoldDB" id="A0A1Y5SUI0"/>
<evidence type="ECO:0000313" key="3">
    <source>
        <dbReference type="Proteomes" id="UP000193307"/>
    </source>
</evidence>
<feature type="transmembrane region" description="Helical" evidence="1">
    <location>
        <begin position="80"/>
        <end position="108"/>
    </location>
</feature>
<keyword evidence="1" id="KW-1133">Transmembrane helix</keyword>